<feature type="repeat" description="TPR" evidence="1">
    <location>
        <begin position="40"/>
        <end position="73"/>
    </location>
</feature>
<dbReference type="PROSITE" id="PS50005">
    <property type="entry name" value="TPR"/>
    <property type="match status" value="3"/>
</dbReference>
<dbReference type="InterPro" id="IPR052943">
    <property type="entry name" value="TMTC_O-mannosyl-trnsfr"/>
</dbReference>
<accession>A0ABP7U1I5</accession>
<keyword evidence="3" id="KW-1185">Reference proteome</keyword>
<comment type="caution">
    <text evidence="2">The sequence shown here is derived from an EMBL/GenBank/DDBJ whole genome shotgun (WGS) entry which is preliminary data.</text>
</comment>
<name>A0ABP7U1I5_9BURK</name>
<dbReference type="NCBIfam" id="TIGR02521">
    <property type="entry name" value="type_IV_pilW"/>
    <property type="match status" value="1"/>
</dbReference>
<dbReference type="InterPro" id="IPR019734">
    <property type="entry name" value="TPR_rpt"/>
</dbReference>
<dbReference type="SUPFAM" id="SSF48452">
    <property type="entry name" value="TPR-like"/>
    <property type="match status" value="1"/>
</dbReference>
<sequence length="258" mass="29080">MLGILVVFSLAGCVTTGPGVPGSQAELATPSDRTDSQRRAQIRLELAINYYEQRQLPVALDEIKQALQSDPNLSDAYSVRALIYMDMGETKLADDNFQYAIKLAPNNPDLTNNYGWFLCQNGRVAESITYFETTLKSRSYQYPSKALNNAGLCSLKLNNDAAAERYFKQAFQFDPANASAALNLAKLHYGRREYERAQFYTGRLLKADIFSPEVLWLSIRIEHKLGDRTAENSLGTQLRRRYPASTEFATYQRGAFDE</sequence>
<dbReference type="Pfam" id="PF14559">
    <property type="entry name" value="TPR_19"/>
    <property type="match status" value="1"/>
</dbReference>
<proteinExistence type="predicted"/>
<feature type="repeat" description="TPR" evidence="1">
    <location>
        <begin position="74"/>
        <end position="107"/>
    </location>
</feature>
<dbReference type="EMBL" id="BAAAZE010000016">
    <property type="protein sequence ID" value="GAA4034453.1"/>
    <property type="molecule type" value="Genomic_DNA"/>
</dbReference>
<evidence type="ECO:0000313" key="3">
    <source>
        <dbReference type="Proteomes" id="UP001501353"/>
    </source>
</evidence>
<dbReference type="InterPro" id="IPR013360">
    <property type="entry name" value="Pilus_4_PilW"/>
</dbReference>
<feature type="repeat" description="TPR" evidence="1">
    <location>
        <begin position="144"/>
        <end position="177"/>
    </location>
</feature>
<dbReference type="InterPro" id="IPR011990">
    <property type="entry name" value="TPR-like_helical_dom_sf"/>
</dbReference>
<dbReference type="PANTHER" id="PTHR44809">
    <property type="match status" value="1"/>
</dbReference>
<reference evidence="3" key="1">
    <citation type="journal article" date="2019" name="Int. J. Syst. Evol. Microbiol.">
        <title>The Global Catalogue of Microorganisms (GCM) 10K type strain sequencing project: providing services to taxonomists for standard genome sequencing and annotation.</title>
        <authorList>
            <consortium name="The Broad Institute Genomics Platform"/>
            <consortium name="The Broad Institute Genome Sequencing Center for Infectious Disease"/>
            <person name="Wu L."/>
            <person name="Ma J."/>
        </authorList>
    </citation>
    <scope>NUCLEOTIDE SEQUENCE [LARGE SCALE GENOMIC DNA]</scope>
    <source>
        <strain evidence="3">JCM 16673</strain>
    </source>
</reference>
<dbReference type="Gene3D" id="1.25.40.10">
    <property type="entry name" value="Tetratricopeptide repeat domain"/>
    <property type="match status" value="1"/>
</dbReference>
<gene>
    <name evidence="2" type="primary">pilW</name>
    <name evidence="2" type="ORF">GCM10022212_37360</name>
</gene>
<keyword evidence="1" id="KW-0802">TPR repeat</keyword>
<organism evidence="2 3">
    <name type="scientific">Actimicrobium antarcticum</name>
    <dbReference type="NCBI Taxonomy" id="1051899"/>
    <lineage>
        <taxon>Bacteria</taxon>
        <taxon>Pseudomonadati</taxon>
        <taxon>Pseudomonadota</taxon>
        <taxon>Betaproteobacteria</taxon>
        <taxon>Burkholderiales</taxon>
        <taxon>Oxalobacteraceae</taxon>
        <taxon>Actimicrobium</taxon>
    </lineage>
</organism>
<protein>
    <submittedName>
        <fullName evidence="2">Type IV pilus biogenesis/stability protein PilW</fullName>
    </submittedName>
</protein>
<evidence type="ECO:0000313" key="2">
    <source>
        <dbReference type="EMBL" id="GAA4034453.1"/>
    </source>
</evidence>
<dbReference type="PANTHER" id="PTHR44809:SF1">
    <property type="entry name" value="PROTEIN O-MANNOSYL-TRANSFERASE TMTC1"/>
    <property type="match status" value="1"/>
</dbReference>
<dbReference type="Proteomes" id="UP001501353">
    <property type="component" value="Unassembled WGS sequence"/>
</dbReference>
<dbReference type="RefSeq" id="WP_425548011.1">
    <property type="nucleotide sequence ID" value="NZ_BAAAZE010000016.1"/>
</dbReference>
<evidence type="ECO:0000256" key="1">
    <source>
        <dbReference type="PROSITE-ProRule" id="PRU00339"/>
    </source>
</evidence>
<dbReference type="Pfam" id="PF13431">
    <property type="entry name" value="TPR_17"/>
    <property type="match status" value="1"/>
</dbReference>
<dbReference type="SMART" id="SM00028">
    <property type="entry name" value="TPR"/>
    <property type="match status" value="4"/>
</dbReference>